<feature type="domain" description="Alpha-D-phosphohexomutase C-terminal" evidence="12">
    <location>
        <begin position="707"/>
        <end position="778"/>
    </location>
</feature>
<keyword evidence="9" id="KW-0413">Isomerase</keyword>
<evidence type="ECO:0000259" key="15">
    <source>
        <dbReference type="Pfam" id="PF02880"/>
    </source>
</evidence>
<evidence type="ECO:0000256" key="10">
    <source>
        <dbReference type="SAM" id="MobiDB-lite"/>
    </source>
</evidence>
<dbReference type="InterPro" id="IPR016066">
    <property type="entry name" value="A-D-PHexomutase_CS"/>
</dbReference>
<keyword evidence="6" id="KW-0597">Phosphoprotein</keyword>
<evidence type="ECO:0000256" key="1">
    <source>
        <dbReference type="ARBA" id="ARBA00000586"/>
    </source>
</evidence>
<sequence length="797" mass="87597">MVFNKKNQSQGLLHKGLLLPSLLATVAWLCGAYLIVEHIVTPHNQAQVQQAARAQGKIFAQDVESLLAERTRQLQQIERSEQPLEEQLKTAQLPKQSRIQVFSEAQIRVGAGEKPTLNFALVDLLKRTRQDSQQPLEILRTGPDNSWQLHNAVNLAGQQLLVSQPFAVLQTSLETLDKNQGQIQLLQKFSDSIAQPLWRGGQGSGFSHSEAIPDSYLQVQFSPSPAFIQQHSLPLVWIYLTAGAGLLLSLLVLLRFLPRDNRAPWERSQKGGRSESEKFPAPESQQDALLADEALPQGLASAPSIAPEALQQNMTNRAEAKSATKSGKPQHPLTTEFPPHVFRAYDIRGIAGEEIDEPFAYQLGKALGTLAQHAGEQILLVGRDGRNSSALLSNCLMEGILDSGCNSIDLGLIPSPLLYYACAKGKNTSSGVMVTASHNPAEYNGFKIVLKGRPLSEEKLQGLHQLMQQGPFKSGEGSNREQDIKDKYIDEIFNNVALAGQPHLVVDAGNGATSVLAPRLFEQLGCAVTPLFCEVDGDFPNHPPDPTRPENLQALIDKVAETGADLGIALDGDGDRVTLISSSGRIAWADQLVMLLARDILARNPGETIVFDVKSSRSLAQLINQYGGRPVMWKTGHAPMKNKMLETKAILGGELSGHIFIRDRWFGFDDGIYAAARLLEIMALREQSLDELLDSLPQMESTPEILLPVEEQEKFSLIEQLREQGNFDNADINTTDGLRIEFSDGWGLVRASNTTSALTLRFEAENKEALERIRKVVMAQIKKIAPTVVVPNWELLN</sequence>
<dbReference type="PANTHER" id="PTHR43771">
    <property type="entry name" value="PHOSPHOMANNOMUTASE"/>
    <property type="match status" value="1"/>
</dbReference>
<keyword evidence="11" id="KW-0812">Transmembrane</keyword>
<comment type="cofactor">
    <cofactor evidence="2">
        <name>Mg(2+)</name>
        <dbReference type="ChEBI" id="CHEBI:18420"/>
    </cofactor>
</comment>
<comment type="catalytic activity">
    <reaction evidence="1">
        <text>alpha-D-mannose 1-phosphate = D-mannose 6-phosphate</text>
        <dbReference type="Rhea" id="RHEA:11140"/>
        <dbReference type="ChEBI" id="CHEBI:58409"/>
        <dbReference type="ChEBI" id="CHEBI:58735"/>
        <dbReference type="EC" id="5.4.2.8"/>
    </reaction>
</comment>
<organism evidence="16 17">
    <name type="scientific">Microbulbifer variabilis</name>
    <dbReference type="NCBI Taxonomy" id="266805"/>
    <lineage>
        <taxon>Bacteria</taxon>
        <taxon>Pseudomonadati</taxon>
        <taxon>Pseudomonadota</taxon>
        <taxon>Gammaproteobacteria</taxon>
        <taxon>Cellvibrionales</taxon>
        <taxon>Microbulbiferaceae</taxon>
        <taxon>Microbulbifer</taxon>
    </lineage>
</organism>
<dbReference type="InterPro" id="IPR016055">
    <property type="entry name" value="A-D-PHexomutase_a/b/a-I/II/III"/>
</dbReference>
<keyword evidence="11" id="KW-1133">Transmembrane helix</keyword>
<evidence type="ECO:0000256" key="9">
    <source>
        <dbReference type="ARBA" id="ARBA00023235"/>
    </source>
</evidence>
<dbReference type="CDD" id="cd03089">
    <property type="entry name" value="PMM_PGM"/>
    <property type="match status" value="1"/>
</dbReference>
<feature type="domain" description="Alpha-D-phosphohexomutase alpha/beta/alpha" evidence="15">
    <location>
        <begin position="589"/>
        <end position="697"/>
    </location>
</feature>
<dbReference type="InterPro" id="IPR005846">
    <property type="entry name" value="A-D-PHexomutase_a/b/a-III"/>
</dbReference>
<proteinExistence type="inferred from homology"/>
<evidence type="ECO:0000256" key="11">
    <source>
        <dbReference type="SAM" id="Phobius"/>
    </source>
</evidence>
<evidence type="ECO:0000256" key="8">
    <source>
        <dbReference type="ARBA" id="ARBA00022842"/>
    </source>
</evidence>
<dbReference type="Pfam" id="PF02880">
    <property type="entry name" value="PGM_PMM_III"/>
    <property type="match status" value="1"/>
</dbReference>
<dbReference type="SUPFAM" id="SSF55957">
    <property type="entry name" value="Phosphoglucomutase, C-terminal domain"/>
    <property type="match status" value="1"/>
</dbReference>
<gene>
    <name evidence="16" type="ORF">MJO52_20830</name>
</gene>
<evidence type="ECO:0000256" key="3">
    <source>
        <dbReference type="ARBA" id="ARBA00004699"/>
    </source>
</evidence>
<dbReference type="InterPro" id="IPR005843">
    <property type="entry name" value="A-D-PHexomutase_C"/>
</dbReference>
<feature type="region of interest" description="Disordered" evidence="10">
    <location>
        <begin position="264"/>
        <end position="285"/>
    </location>
</feature>
<evidence type="ECO:0000313" key="16">
    <source>
        <dbReference type="EMBL" id="USD21471.1"/>
    </source>
</evidence>
<dbReference type="Pfam" id="PF02879">
    <property type="entry name" value="PGM_PMM_II"/>
    <property type="match status" value="1"/>
</dbReference>
<feature type="compositionally biased region" description="Basic and acidic residues" evidence="10">
    <location>
        <begin position="264"/>
        <end position="280"/>
    </location>
</feature>
<evidence type="ECO:0000256" key="7">
    <source>
        <dbReference type="ARBA" id="ARBA00022723"/>
    </source>
</evidence>
<dbReference type="RefSeq" id="WP_252083879.1">
    <property type="nucleotide sequence ID" value="NZ_CP092418.1"/>
</dbReference>
<keyword evidence="17" id="KW-1185">Reference proteome</keyword>
<dbReference type="InterPro" id="IPR005845">
    <property type="entry name" value="A-D-PHexomutase_a/b/a-II"/>
</dbReference>
<reference evidence="16" key="1">
    <citation type="submission" date="2022-02" db="EMBL/GenBank/DDBJ databases">
        <title>Coral-associated bacteria.</title>
        <authorList>
            <person name="Tang K."/>
            <person name="Wang X."/>
        </authorList>
    </citation>
    <scope>NUCLEOTIDE SEQUENCE</scope>
    <source>
        <strain evidence="16">SCSIO 43006</strain>
    </source>
</reference>
<evidence type="ECO:0000256" key="5">
    <source>
        <dbReference type="ARBA" id="ARBA00012730"/>
    </source>
</evidence>
<dbReference type="Gene3D" id="3.30.310.50">
    <property type="entry name" value="Alpha-D-phosphohexomutase, C-terminal domain"/>
    <property type="match status" value="1"/>
</dbReference>
<dbReference type="Proteomes" id="UP001055658">
    <property type="component" value="Chromosome"/>
</dbReference>
<accession>A0ABY4VDJ8</accession>
<evidence type="ECO:0000256" key="6">
    <source>
        <dbReference type="ARBA" id="ARBA00022553"/>
    </source>
</evidence>
<feature type="domain" description="Alpha-D-phosphohexomutase alpha/beta/alpha" evidence="14">
    <location>
        <begin position="487"/>
        <end position="582"/>
    </location>
</feature>
<dbReference type="InterPro" id="IPR005841">
    <property type="entry name" value="Alpha-D-phosphohexomutase_SF"/>
</dbReference>
<dbReference type="EMBL" id="CP092418">
    <property type="protein sequence ID" value="USD21471.1"/>
    <property type="molecule type" value="Genomic_DNA"/>
</dbReference>
<dbReference type="Pfam" id="PF02878">
    <property type="entry name" value="PGM_PMM_I"/>
    <property type="match status" value="1"/>
</dbReference>
<dbReference type="Pfam" id="PF00408">
    <property type="entry name" value="PGM_PMM_IV"/>
    <property type="match status" value="1"/>
</dbReference>
<keyword evidence="7" id="KW-0479">Metal-binding</keyword>
<evidence type="ECO:0000256" key="2">
    <source>
        <dbReference type="ARBA" id="ARBA00001946"/>
    </source>
</evidence>
<evidence type="ECO:0000313" key="17">
    <source>
        <dbReference type="Proteomes" id="UP001055658"/>
    </source>
</evidence>
<name>A0ABY4VDJ8_9GAMM</name>
<comment type="pathway">
    <text evidence="3">Nucleotide-sugar biosynthesis; GDP-alpha-D-mannose biosynthesis; alpha-D-mannose 1-phosphate from D-fructose 6-phosphate: step 2/2.</text>
</comment>
<dbReference type="PRINTS" id="PR00509">
    <property type="entry name" value="PGMPMM"/>
</dbReference>
<keyword evidence="11" id="KW-0472">Membrane</keyword>
<evidence type="ECO:0000259" key="14">
    <source>
        <dbReference type="Pfam" id="PF02879"/>
    </source>
</evidence>
<keyword evidence="8" id="KW-0460">Magnesium</keyword>
<dbReference type="InterPro" id="IPR005844">
    <property type="entry name" value="A-D-PHexomutase_a/b/a-I"/>
</dbReference>
<dbReference type="PROSITE" id="PS00710">
    <property type="entry name" value="PGM_PMM"/>
    <property type="match status" value="1"/>
</dbReference>
<dbReference type="EC" id="5.4.2.8" evidence="5"/>
<feature type="region of interest" description="Disordered" evidence="10">
    <location>
        <begin position="315"/>
        <end position="336"/>
    </location>
</feature>
<dbReference type="PANTHER" id="PTHR43771:SF2">
    <property type="entry name" value="PHOSPHOMANNOMUTASE_PHOSPHOGLUCOMUTASE"/>
    <property type="match status" value="1"/>
</dbReference>
<dbReference type="Gene3D" id="3.40.120.10">
    <property type="entry name" value="Alpha-D-Glucose-1,6-Bisphosphate, subunit A, domain 3"/>
    <property type="match status" value="3"/>
</dbReference>
<feature type="domain" description="Alpha-D-phosphohexomutase alpha/beta/alpha" evidence="13">
    <location>
        <begin position="341"/>
        <end position="470"/>
    </location>
</feature>
<evidence type="ECO:0000256" key="4">
    <source>
        <dbReference type="ARBA" id="ARBA00010231"/>
    </source>
</evidence>
<dbReference type="SUPFAM" id="SSF53738">
    <property type="entry name" value="Phosphoglucomutase, first 3 domains"/>
    <property type="match status" value="3"/>
</dbReference>
<evidence type="ECO:0000259" key="12">
    <source>
        <dbReference type="Pfam" id="PF00408"/>
    </source>
</evidence>
<dbReference type="InterPro" id="IPR036900">
    <property type="entry name" value="A-D-PHexomutase_C_sf"/>
</dbReference>
<protein>
    <recommendedName>
        <fullName evidence="5">phosphomannomutase</fullName>
        <ecNumber evidence="5">5.4.2.8</ecNumber>
    </recommendedName>
</protein>
<comment type="similarity">
    <text evidence="4">Belongs to the phosphohexose mutase family.</text>
</comment>
<feature type="transmembrane region" description="Helical" evidence="11">
    <location>
        <begin position="236"/>
        <end position="257"/>
    </location>
</feature>
<evidence type="ECO:0000259" key="13">
    <source>
        <dbReference type="Pfam" id="PF02878"/>
    </source>
</evidence>